<comment type="caution">
    <text evidence="1">The sequence shown here is derived from an EMBL/GenBank/DDBJ whole genome shotgun (WGS) entry which is preliminary data.</text>
</comment>
<name>A0AAE4K4N2_9BURK</name>
<dbReference type="RefSeq" id="WP_310837636.1">
    <property type="nucleotide sequence ID" value="NZ_JAVLSM010000007.1"/>
</dbReference>
<reference evidence="1" key="1">
    <citation type="submission" date="2023-02" db="EMBL/GenBank/DDBJ databases">
        <title>Description of Herbaspirillum huttiense subsp. nephrolepsisexaltata and Herbaspirillum huttiense subsp. lycopersicon.</title>
        <authorList>
            <person name="Poudel M."/>
            <person name="Sharma A."/>
            <person name="Goss E."/>
            <person name="Tapia J.H."/>
            <person name="Harmon C.M."/>
            <person name="Jones J.B."/>
        </authorList>
    </citation>
    <scope>NUCLEOTIDE SEQUENCE</scope>
    <source>
        <strain evidence="1">NC40101</strain>
    </source>
</reference>
<proteinExistence type="predicted"/>
<organism evidence="1">
    <name type="scientific">Herbaspirillum huttiense subsp. nephrolepidis</name>
    <dbReference type="NCBI Taxonomy" id="3075126"/>
    <lineage>
        <taxon>Bacteria</taxon>
        <taxon>Pseudomonadati</taxon>
        <taxon>Pseudomonadota</taxon>
        <taxon>Betaproteobacteria</taxon>
        <taxon>Burkholderiales</taxon>
        <taxon>Oxalobacteraceae</taxon>
        <taxon>Herbaspirillum</taxon>
    </lineage>
</organism>
<gene>
    <name evidence="1" type="ORF">RJN63_12170</name>
</gene>
<dbReference type="EMBL" id="JAVRAA010000005">
    <property type="protein sequence ID" value="MDT0337590.1"/>
    <property type="molecule type" value="Genomic_DNA"/>
</dbReference>
<evidence type="ECO:0000313" key="1">
    <source>
        <dbReference type="EMBL" id="MDT0337590.1"/>
    </source>
</evidence>
<sequence>MRIPLLHADFERGTFTKIAKALRKLLEPHALSLMQSQEALALLLGYRNLHDAQKEASSEVPSSFLSLASDYTELRAVQAVVWRLFVHYGMSIVKGRDLVPKLHLDLLSVNVQRMELQRERDRRYREKGIFLDEFGSFAAYAEPWPNQTPALLEAGIPGFKWAIMPDRTVFLWHRLVEQIEILPANYLDDLDGARRLPDASDPETAFVVNSLAPAAYLPLTEALAGHEPMAAGSAQWSIKWLVGVGLEPIGRVIVADKLGALVPRVFDVNGVDIFDALADLLCGDIVTSDAVPAGILESNADVYLLDSFEWTRMSSGQSADALLMDRRNRLPASITLVTDGRRFYVQSDHRFREHGQEYLATRIFNLQSQLDLIRHEELFRFVQLPGGLEARMADAPVFPAGGSEWYEDVTTALAAQHARNMERFASPETVRDLTEAVDLISVSQLSEFVEEQINLDLPLRYPDSTEVDEDLEADRSRAVHHMESLGDEAKRTLPGLERFSSLSLGFVALYVNGFYPGSRYGYLAQWPQKADHLAQSKLLSGLLAYKGLVKQSLSEGSVALVVAMTAVLSGNLRNRSELDSVYLSACRIEAHLKLVGRQLDEAAAWRKVESEAAECRRHGKFMRTGEPIPETRPRSMAEAFAGMYTEARGNYNPNFFQLTASK</sequence>
<accession>A0AAE4K4N2</accession>
<protein>
    <submittedName>
        <fullName evidence="1">Uncharacterized protein</fullName>
    </submittedName>
</protein>
<dbReference type="AlphaFoldDB" id="A0AAE4K4N2"/>